<protein>
    <submittedName>
        <fullName evidence="3">Uncharacterized protein</fullName>
    </submittedName>
</protein>
<evidence type="ECO:0000256" key="2">
    <source>
        <dbReference type="SAM" id="SignalP"/>
    </source>
</evidence>
<organism evidence="3 4">
    <name type="scientific">Lichtheimia corymbifera JMRC:FSU:9682</name>
    <dbReference type="NCBI Taxonomy" id="1263082"/>
    <lineage>
        <taxon>Eukaryota</taxon>
        <taxon>Fungi</taxon>
        <taxon>Fungi incertae sedis</taxon>
        <taxon>Mucoromycota</taxon>
        <taxon>Mucoromycotina</taxon>
        <taxon>Mucoromycetes</taxon>
        <taxon>Mucorales</taxon>
        <taxon>Lichtheimiaceae</taxon>
        <taxon>Lichtheimia</taxon>
    </lineage>
</organism>
<comment type="caution">
    <text evidence="3">The sequence shown here is derived from an EMBL/GenBank/DDBJ whole genome shotgun (WGS) entry which is preliminary data.</text>
</comment>
<keyword evidence="2" id="KW-0732">Signal</keyword>
<name>A0A068S1J3_9FUNG</name>
<keyword evidence="4" id="KW-1185">Reference proteome</keyword>
<feature type="chain" id="PRO_5001655398" evidence="2">
    <location>
        <begin position="22"/>
        <end position="97"/>
    </location>
</feature>
<evidence type="ECO:0000256" key="1">
    <source>
        <dbReference type="SAM" id="MobiDB-lite"/>
    </source>
</evidence>
<dbReference type="OrthoDB" id="10566619at2759"/>
<feature type="signal peptide" evidence="2">
    <location>
        <begin position="1"/>
        <end position="21"/>
    </location>
</feature>
<dbReference type="VEuPathDB" id="FungiDB:LCOR_07327.1"/>
<evidence type="ECO:0000313" key="3">
    <source>
        <dbReference type="EMBL" id="CDH56258.1"/>
    </source>
</evidence>
<reference evidence="3" key="1">
    <citation type="submission" date="2013-08" db="EMBL/GenBank/DDBJ databases">
        <title>Gene expansion shapes genome architecture in the human pathogen Lichtheimia corymbifera: an evolutionary genomics analysis in the ancient terrestrial Mucorales (Mucoromycotina).</title>
        <authorList>
            <person name="Schwartze V.U."/>
            <person name="Winter S."/>
            <person name="Shelest E."/>
            <person name="Marcet-Houben M."/>
            <person name="Horn F."/>
            <person name="Wehner S."/>
            <person name="Hoffmann K."/>
            <person name="Riege K."/>
            <person name="Sammeth M."/>
            <person name="Nowrousian M."/>
            <person name="Valiante V."/>
            <person name="Linde J."/>
            <person name="Jacobsen I.D."/>
            <person name="Marz M."/>
            <person name="Brakhage A.A."/>
            <person name="Gabaldon T."/>
            <person name="Bocker S."/>
            <person name="Voigt K."/>
        </authorList>
    </citation>
    <scope>NUCLEOTIDE SEQUENCE [LARGE SCALE GENOMIC DNA]</scope>
    <source>
        <strain evidence="3">FSU 9682</strain>
    </source>
</reference>
<gene>
    <name evidence="3" type="ORF">LCOR_07327.1</name>
</gene>
<accession>A0A068S1J3</accession>
<dbReference type="EMBL" id="CBTN010000036">
    <property type="protein sequence ID" value="CDH56258.1"/>
    <property type="molecule type" value="Genomic_DNA"/>
</dbReference>
<sequence>MRFLSIICLVWATVAVSSVFAYRHQSSAAEHKNNNDHHYGGDYHGGHDEYGDYCEHCDDHHQQQDHNKHHKHSHHGRPDVYIPPYDPPPVIVATNTA</sequence>
<dbReference type="AlphaFoldDB" id="A0A068S1J3"/>
<proteinExistence type="predicted"/>
<dbReference type="Proteomes" id="UP000027586">
    <property type="component" value="Unassembled WGS sequence"/>
</dbReference>
<feature type="compositionally biased region" description="Basic and acidic residues" evidence="1">
    <location>
        <begin position="54"/>
        <end position="66"/>
    </location>
</feature>
<evidence type="ECO:0000313" key="4">
    <source>
        <dbReference type="Proteomes" id="UP000027586"/>
    </source>
</evidence>
<feature type="region of interest" description="Disordered" evidence="1">
    <location>
        <begin position="54"/>
        <end position="88"/>
    </location>
</feature>